<reference evidence="4 5" key="1">
    <citation type="submission" date="2018-10" db="EMBL/GenBank/DDBJ databases">
        <title>Genomic Encyclopedia of Type Strains, Phase IV (KMG-IV): sequencing the most valuable type-strain genomes for metagenomic binning, comparative biology and taxonomic classification.</title>
        <authorList>
            <person name="Goeker M."/>
        </authorList>
    </citation>
    <scope>NUCLEOTIDE SEQUENCE [LARGE SCALE GENOMIC DNA]</scope>
    <source>
        <strain evidence="4 5">DSM 23800</strain>
    </source>
</reference>
<dbReference type="InterPro" id="IPR007067">
    <property type="entry name" value="Tail_sheath"/>
</dbReference>
<feature type="domain" description="Tail sheath protein C-terminal" evidence="3">
    <location>
        <begin position="370"/>
        <end position="471"/>
    </location>
</feature>
<evidence type="ECO:0000256" key="1">
    <source>
        <dbReference type="ARBA" id="ARBA00008005"/>
    </source>
</evidence>
<dbReference type="Proteomes" id="UP000280099">
    <property type="component" value="Unassembled WGS sequence"/>
</dbReference>
<keyword evidence="5" id="KW-1185">Reference proteome</keyword>
<dbReference type="RefSeq" id="WP_121121656.1">
    <property type="nucleotide sequence ID" value="NZ_CP016604.1"/>
</dbReference>
<dbReference type="Pfam" id="PF17482">
    <property type="entry name" value="Phage_sheath_1C"/>
    <property type="match status" value="1"/>
</dbReference>
<dbReference type="Pfam" id="PF04984">
    <property type="entry name" value="Phage_sheath_1"/>
    <property type="match status" value="1"/>
</dbReference>
<dbReference type="OrthoDB" id="5442644at2"/>
<dbReference type="EMBL" id="RBJC01000004">
    <property type="protein sequence ID" value="RKR77178.1"/>
    <property type="molecule type" value="Genomic_DNA"/>
</dbReference>
<organism evidence="4 5">
    <name type="scientific">Otariodibacter oris</name>
    <dbReference type="NCBI Taxonomy" id="1032623"/>
    <lineage>
        <taxon>Bacteria</taxon>
        <taxon>Pseudomonadati</taxon>
        <taxon>Pseudomonadota</taxon>
        <taxon>Gammaproteobacteria</taxon>
        <taxon>Pasteurellales</taxon>
        <taxon>Pasteurellaceae</taxon>
        <taxon>Otariodibacter</taxon>
    </lineage>
</organism>
<evidence type="ECO:0000313" key="4">
    <source>
        <dbReference type="EMBL" id="RKR77178.1"/>
    </source>
</evidence>
<comment type="caution">
    <text evidence="4">The sequence shown here is derived from an EMBL/GenBank/DDBJ whole genome shotgun (WGS) entry which is preliminary data.</text>
</comment>
<evidence type="ECO:0000259" key="3">
    <source>
        <dbReference type="Pfam" id="PF17482"/>
    </source>
</evidence>
<protein>
    <submittedName>
        <fullName evidence="4">Phage tail sheath gpL-like</fullName>
    </submittedName>
</protein>
<feature type="domain" description="Tail sheath protein subtilisin-like" evidence="2">
    <location>
        <begin position="206"/>
        <end position="362"/>
    </location>
</feature>
<name>A0A420XJ68_9PAST</name>
<evidence type="ECO:0000313" key="5">
    <source>
        <dbReference type="Proteomes" id="UP000280099"/>
    </source>
</evidence>
<evidence type="ECO:0000259" key="2">
    <source>
        <dbReference type="Pfam" id="PF04984"/>
    </source>
</evidence>
<accession>A0A420XJ68</accession>
<comment type="similarity">
    <text evidence="1">Belongs to the myoviridae tail sheath protein family.</text>
</comment>
<dbReference type="PIRSF" id="PIRSF007349">
    <property type="entry name" value="Tsp_L"/>
    <property type="match status" value="1"/>
</dbReference>
<dbReference type="InterPro" id="IPR020287">
    <property type="entry name" value="Tail_sheath_C"/>
</dbReference>
<gene>
    <name evidence="4" type="ORF">DES31_0503</name>
</gene>
<dbReference type="AlphaFoldDB" id="A0A420XJ68"/>
<sequence>MTNIVFDSIPTSIRKPGVYSEYNSKQAVNSLPVNPQEVLIVAPQTKEIETEFSSPIKIFSDTQAEEEFGAGSWAHLMVRQALRNNPNIRLTVVGLKDNRAGVAATGKVAFNGTASNAGVMSLKISGVPYSLAIAKGESDTALANRLMAVINGARDCPVLATIDADSSNKGLKLTAKSKGEIGNEIELDAPSAVADVAISLTALAGGQQNASLAGALASVAGEHFNIIVSPFVDETNASALREHLESVSSPTAKKPAIGVMSWRGTMATGITFTSRLNSERITVAWYKGAIESNAILAAGYAAIIASEEDPARPLNTLEVKGLSVVDSSQYPTFSEFNQALYNGLTPLEVVNFKVRIMRAITTYTKSATNTDDPSWLDLTTIRSMDYVRKAIEQRIELRFPRSKLHNKIAKQVRSEILDVLYRLEDLEVVERVDEHKSKLIVSRNGQDANRLDTAIPADVVNGLHVVANRIDLIL</sequence>
<dbReference type="InterPro" id="IPR035089">
    <property type="entry name" value="Phage_sheath_subtilisin"/>
</dbReference>
<proteinExistence type="inferred from homology"/>